<comment type="similarity">
    <text evidence="1 7">Belongs to the thiolase-like superfamily. Thiolase family.</text>
</comment>
<dbReference type="InterPro" id="IPR016039">
    <property type="entry name" value="Thiolase-like"/>
</dbReference>
<evidence type="ECO:0000256" key="5">
    <source>
        <dbReference type="ARBA" id="ARBA00030755"/>
    </source>
</evidence>
<dbReference type="EC" id="2.3.1.9" evidence="2"/>
<evidence type="ECO:0000256" key="7">
    <source>
        <dbReference type="RuleBase" id="RU003557"/>
    </source>
</evidence>
<dbReference type="NCBIfam" id="TIGR01930">
    <property type="entry name" value="AcCoA-C-Actrans"/>
    <property type="match status" value="1"/>
</dbReference>
<dbReference type="EMBL" id="BAAAQD010000008">
    <property type="protein sequence ID" value="GAA1521783.1"/>
    <property type="molecule type" value="Genomic_DNA"/>
</dbReference>
<evidence type="ECO:0000313" key="11">
    <source>
        <dbReference type="Proteomes" id="UP001501470"/>
    </source>
</evidence>
<evidence type="ECO:0000313" key="10">
    <source>
        <dbReference type="EMBL" id="GAA1521783.1"/>
    </source>
</evidence>
<dbReference type="InterPro" id="IPR002155">
    <property type="entry name" value="Thiolase"/>
</dbReference>
<comment type="caution">
    <text evidence="10">The sequence shown here is derived from an EMBL/GenBank/DDBJ whole genome shotgun (WGS) entry which is preliminary data.</text>
</comment>
<organism evidence="10 11">
    <name type="scientific">Dactylosporangium maewongense</name>
    <dbReference type="NCBI Taxonomy" id="634393"/>
    <lineage>
        <taxon>Bacteria</taxon>
        <taxon>Bacillati</taxon>
        <taxon>Actinomycetota</taxon>
        <taxon>Actinomycetes</taxon>
        <taxon>Micromonosporales</taxon>
        <taxon>Micromonosporaceae</taxon>
        <taxon>Dactylosporangium</taxon>
    </lineage>
</organism>
<name>A0ABN2ALA8_9ACTN</name>
<dbReference type="SUPFAM" id="SSF53901">
    <property type="entry name" value="Thiolase-like"/>
    <property type="match status" value="2"/>
</dbReference>
<dbReference type="InterPro" id="IPR020610">
    <property type="entry name" value="Thiolase_AS"/>
</dbReference>
<feature type="domain" description="Thiolase N-terminal" evidence="8">
    <location>
        <begin position="26"/>
        <end position="278"/>
    </location>
</feature>
<dbReference type="Proteomes" id="UP001501470">
    <property type="component" value="Unassembled WGS sequence"/>
</dbReference>
<evidence type="ECO:0000259" key="8">
    <source>
        <dbReference type="Pfam" id="PF00108"/>
    </source>
</evidence>
<evidence type="ECO:0000256" key="1">
    <source>
        <dbReference type="ARBA" id="ARBA00010982"/>
    </source>
</evidence>
<keyword evidence="11" id="KW-1185">Reference proteome</keyword>
<dbReference type="CDD" id="cd00751">
    <property type="entry name" value="thiolase"/>
    <property type="match status" value="1"/>
</dbReference>
<dbReference type="PANTHER" id="PTHR18919:SF107">
    <property type="entry name" value="ACETYL-COA ACETYLTRANSFERASE, CYTOSOLIC"/>
    <property type="match status" value="1"/>
</dbReference>
<dbReference type="InterPro" id="IPR020613">
    <property type="entry name" value="Thiolase_CS"/>
</dbReference>
<dbReference type="InterPro" id="IPR020617">
    <property type="entry name" value="Thiolase_C"/>
</dbReference>
<dbReference type="Pfam" id="PF00108">
    <property type="entry name" value="Thiolase_N"/>
    <property type="match status" value="1"/>
</dbReference>
<gene>
    <name evidence="10" type="ORF">GCM10009827_042210</name>
</gene>
<dbReference type="PIRSF" id="PIRSF000429">
    <property type="entry name" value="Ac-CoA_Ac_transf"/>
    <property type="match status" value="1"/>
</dbReference>
<dbReference type="PANTHER" id="PTHR18919">
    <property type="entry name" value="ACETYL-COA C-ACYLTRANSFERASE"/>
    <property type="match status" value="1"/>
</dbReference>
<evidence type="ECO:0000256" key="4">
    <source>
        <dbReference type="ARBA" id="ARBA00023315"/>
    </source>
</evidence>
<evidence type="ECO:0000256" key="6">
    <source>
        <dbReference type="ARBA" id="ARBA00040529"/>
    </source>
</evidence>
<evidence type="ECO:0000256" key="2">
    <source>
        <dbReference type="ARBA" id="ARBA00012705"/>
    </source>
</evidence>
<dbReference type="PROSITE" id="PS00098">
    <property type="entry name" value="THIOLASE_1"/>
    <property type="match status" value="1"/>
</dbReference>
<dbReference type="InterPro" id="IPR020616">
    <property type="entry name" value="Thiolase_N"/>
</dbReference>
<dbReference type="InterPro" id="IPR020615">
    <property type="entry name" value="Thiolase_acyl_enz_int_AS"/>
</dbReference>
<reference evidence="10 11" key="1">
    <citation type="journal article" date="2019" name="Int. J. Syst. Evol. Microbiol.">
        <title>The Global Catalogue of Microorganisms (GCM) 10K type strain sequencing project: providing services to taxonomists for standard genome sequencing and annotation.</title>
        <authorList>
            <consortium name="The Broad Institute Genomics Platform"/>
            <consortium name="The Broad Institute Genome Sequencing Center for Infectious Disease"/>
            <person name="Wu L."/>
            <person name="Ma J."/>
        </authorList>
    </citation>
    <scope>NUCLEOTIDE SEQUENCE [LARGE SCALE GENOMIC DNA]</scope>
    <source>
        <strain evidence="10 11">JCM 15933</strain>
    </source>
</reference>
<dbReference type="PROSITE" id="PS00737">
    <property type="entry name" value="THIOLASE_2"/>
    <property type="match status" value="1"/>
</dbReference>
<accession>A0ABN2ALA8</accession>
<feature type="domain" description="Thiolase C-terminal" evidence="9">
    <location>
        <begin position="286"/>
        <end position="406"/>
    </location>
</feature>
<evidence type="ECO:0000256" key="3">
    <source>
        <dbReference type="ARBA" id="ARBA00022679"/>
    </source>
</evidence>
<dbReference type="PROSITE" id="PS00099">
    <property type="entry name" value="THIOLASE_3"/>
    <property type="match status" value="1"/>
</dbReference>
<protein>
    <recommendedName>
        <fullName evidence="6">Probable acetyl-CoA acetyltransferase</fullName>
        <ecNumber evidence="2">2.3.1.9</ecNumber>
    </recommendedName>
    <alternativeName>
        <fullName evidence="5">Acetoacetyl-CoA thiolase</fullName>
    </alternativeName>
</protein>
<keyword evidence="3 7" id="KW-0808">Transferase</keyword>
<evidence type="ECO:0000259" key="9">
    <source>
        <dbReference type="Pfam" id="PF02803"/>
    </source>
</evidence>
<dbReference type="Gene3D" id="3.40.47.10">
    <property type="match status" value="1"/>
</dbReference>
<keyword evidence="4 7" id="KW-0012">Acyltransferase</keyword>
<proteinExistence type="inferred from homology"/>
<sequence length="407" mass="42031">MARCTGCRTYLTQTNSVSLMGMRAVYFAAARRTPIGKLRGGLSHVRPDDLAATVIRTLVEGIDPARVDEVYWGAANQAGEDNRNVARMAVLLAGLPESVPGATVNRLCASGMEAVTVAARTIAAGEADVVVAGGSESMSRAPFVLPRPDDALPHAMTLADTRLGWRLTNPLMKDLHGVLSMGETAEEVAARYDVSRDRQDAFALRSHQLAAAARDAGHFADEIIPVEGVAADEGIRADTSLAKLGNLKPVFKAGGTVTAGNSSPLNDGAAGLLLVSEEALGELGLEPLGRYVAGASAGVHPDVMGIGPVPATARVLARSGWKLGDVQSAELNEAFAAQALAVTDQLGLDPDLVNPSGGAIALGHPLGCSGARILTTLLHRMRRTGATRGLATMCVGVGQGSAVLVEN</sequence>
<dbReference type="Pfam" id="PF02803">
    <property type="entry name" value="Thiolase_C"/>
    <property type="match status" value="1"/>
</dbReference>